<dbReference type="EMBL" id="LCLO01000018">
    <property type="protein sequence ID" value="KKU18811.1"/>
    <property type="molecule type" value="Genomic_DNA"/>
</dbReference>
<organism evidence="2 3">
    <name type="scientific">Candidatus Azambacteria bacterium GW2011_GWA2_45_90</name>
    <dbReference type="NCBI Taxonomy" id="1618614"/>
    <lineage>
        <taxon>Bacteria</taxon>
        <taxon>Candidatus Azamiibacteriota</taxon>
    </lineage>
</organism>
<proteinExistence type="predicted"/>
<evidence type="ECO:0000256" key="1">
    <source>
        <dbReference type="SAM" id="Phobius"/>
    </source>
</evidence>
<protein>
    <submittedName>
        <fullName evidence="2">Uncharacterized protein</fullName>
    </submittedName>
</protein>
<evidence type="ECO:0000313" key="2">
    <source>
        <dbReference type="EMBL" id="KKU18811.1"/>
    </source>
</evidence>
<dbReference type="AlphaFoldDB" id="A0A0G1NE84"/>
<gene>
    <name evidence="2" type="ORF">UX27_C0018G0004</name>
</gene>
<keyword evidence="1" id="KW-0812">Transmembrane</keyword>
<comment type="caution">
    <text evidence="2">The sequence shown here is derived from an EMBL/GenBank/DDBJ whole genome shotgun (WGS) entry which is preliminary data.</text>
</comment>
<keyword evidence="1" id="KW-0472">Membrane</keyword>
<feature type="transmembrane region" description="Helical" evidence="1">
    <location>
        <begin position="7"/>
        <end position="31"/>
    </location>
</feature>
<keyword evidence="1" id="KW-1133">Transmembrane helix</keyword>
<sequence length="195" mass="21450">MSVKKKFYLTLLSAGAILIAAGAGVALYLFLNITEASSDYVESQKELLTLQKKGVLIKEFERELESIQSDWPKIEAVFLREEDILGFVETLEKLAEKTKNRHSINIIGTPPAKAASGEAKADEASSFFVFRINLWGSLSSVFDFLNYLENQPIYLSVEDIQLVRSEGGLAGFDKTAVPLAPGDVSAVLTIKVFAR</sequence>
<reference evidence="2 3" key="1">
    <citation type="journal article" date="2015" name="Nature">
        <title>rRNA introns, odd ribosomes, and small enigmatic genomes across a large radiation of phyla.</title>
        <authorList>
            <person name="Brown C.T."/>
            <person name="Hug L.A."/>
            <person name="Thomas B.C."/>
            <person name="Sharon I."/>
            <person name="Castelle C.J."/>
            <person name="Singh A."/>
            <person name="Wilkins M.J."/>
            <person name="Williams K.H."/>
            <person name="Banfield J.F."/>
        </authorList>
    </citation>
    <scope>NUCLEOTIDE SEQUENCE [LARGE SCALE GENOMIC DNA]</scope>
</reference>
<name>A0A0G1NE84_9BACT</name>
<evidence type="ECO:0000313" key="3">
    <source>
        <dbReference type="Proteomes" id="UP000034644"/>
    </source>
</evidence>
<accession>A0A0G1NE84</accession>
<dbReference type="Proteomes" id="UP000034644">
    <property type="component" value="Unassembled WGS sequence"/>
</dbReference>